<keyword evidence="7" id="KW-1185">Reference proteome</keyword>
<evidence type="ECO:0000259" key="5">
    <source>
        <dbReference type="PROSITE" id="PS50887"/>
    </source>
</evidence>
<evidence type="ECO:0000256" key="1">
    <source>
        <dbReference type="ARBA" id="ARBA00012528"/>
    </source>
</evidence>
<dbReference type="CDD" id="cd01949">
    <property type="entry name" value="GGDEF"/>
    <property type="match status" value="1"/>
</dbReference>
<dbReference type="InterPro" id="IPR050469">
    <property type="entry name" value="Diguanylate_Cyclase"/>
</dbReference>
<dbReference type="Gene3D" id="3.30.70.270">
    <property type="match status" value="1"/>
</dbReference>
<dbReference type="PANTHER" id="PTHR45138">
    <property type="entry name" value="REGULATORY COMPONENTS OF SENSORY TRANSDUCTION SYSTEM"/>
    <property type="match status" value="1"/>
</dbReference>
<dbReference type="EC" id="2.7.7.65" evidence="1"/>
<evidence type="ECO:0000259" key="4">
    <source>
        <dbReference type="PROSITE" id="PS50110"/>
    </source>
</evidence>
<dbReference type="Pfam" id="PF00990">
    <property type="entry name" value="GGDEF"/>
    <property type="match status" value="1"/>
</dbReference>
<proteinExistence type="predicted"/>
<comment type="catalytic activity">
    <reaction evidence="2">
        <text>2 GTP = 3',3'-c-di-GMP + 2 diphosphate</text>
        <dbReference type="Rhea" id="RHEA:24898"/>
        <dbReference type="ChEBI" id="CHEBI:33019"/>
        <dbReference type="ChEBI" id="CHEBI:37565"/>
        <dbReference type="ChEBI" id="CHEBI:58805"/>
        <dbReference type="EC" id="2.7.7.65"/>
    </reaction>
</comment>
<dbReference type="PROSITE" id="PS50110">
    <property type="entry name" value="RESPONSE_REGULATORY"/>
    <property type="match status" value="1"/>
</dbReference>
<feature type="modified residue" description="4-aspartylphosphate" evidence="3">
    <location>
        <position position="58"/>
    </location>
</feature>
<evidence type="ECO:0000256" key="2">
    <source>
        <dbReference type="ARBA" id="ARBA00034247"/>
    </source>
</evidence>
<dbReference type="InterPro" id="IPR001789">
    <property type="entry name" value="Sig_transdc_resp-reg_receiver"/>
</dbReference>
<dbReference type="SUPFAM" id="SSF52172">
    <property type="entry name" value="CheY-like"/>
    <property type="match status" value="1"/>
</dbReference>
<dbReference type="GO" id="GO:0052621">
    <property type="term" value="F:diguanylate cyclase activity"/>
    <property type="evidence" value="ECO:0007669"/>
    <property type="project" value="UniProtKB-EC"/>
</dbReference>
<sequence>MSSVNKLKVLIADDDLITRMLLQRNLTAWGYQVHVASDGEQAWDIVNAEDNLRLFIVDWGMPKLDGLEFCRTLKSECDYFLYIIMLTGRSGTDNIVEAMSGGADDFVTKPFVAEELRVRLQVGERILEQEKKLEFYANRDYLTGAWNRRVILNHLREEWERSVRERTKLSVVIFDLDMFKQINDRYGHQAGDQAISVFCSIVMGNIRPYDKLGRYGGEEFLLVLPNTHEQEAVLVAERCCTQVADVNIPLPGQDTLTVTVSAGVAISDAGNPPMNDLFKNCDKALYQAKNNGRNQVVLYRQS</sequence>
<dbReference type="PANTHER" id="PTHR45138:SF9">
    <property type="entry name" value="DIGUANYLATE CYCLASE DGCM-RELATED"/>
    <property type="match status" value="1"/>
</dbReference>
<feature type="domain" description="GGDEF" evidence="5">
    <location>
        <begin position="167"/>
        <end position="301"/>
    </location>
</feature>
<evidence type="ECO:0000313" key="7">
    <source>
        <dbReference type="Proteomes" id="UP001467690"/>
    </source>
</evidence>
<dbReference type="CDD" id="cd17574">
    <property type="entry name" value="REC_OmpR"/>
    <property type="match status" value="1"/>
</dbReference>
<reference evidence="6 7" key="1">
    <citation type="submission" date="2024-06" db="EMBL/GenBank/DDBJ databases">
        <authorList>
            <person name="Chen R.Y."/>
        </authorList>
    </citation>
    <scope>NUCLEOTIDE SEQUENCE [LARGE SCALE GENOMIC DNA]</scope>
    <source>
        <strain evidence="6 7">D2</strain>
    </source>
</reference>
<protein>
    <recommendedName>
        <fullName evidence="1">diguanylate cyclase</fullName>
        <ecNumber evidence="1">2.7.7.65</ecNumber>
    </recommendedName>
</protein>
<dbReference type="Proteomes" id="UP001467690">
    <property type="component" value="Unassembled WGS sequence"/>
</dbReference>
<keyword evidence="6" id="KW-0548">Nucleotidyltransferase</keyword>
<evidence type="ECO:0000256" key="3">
    <source>
        <dbReference type="PROSITE-ProRule" id="PRU00169"/>
    </source>
</evidence>
<gene>
    <name evidence="6" type="ORF">ABS311_11135</name>
</gene>
<comment type="caution">
    <text evidence="6">The sequence shown here is derived from an EMBL/GenBank/DDBJ whole genome shotgun (WGS) entry which is preliminary data.</text>
</comment>
<dbReference type="EMBL" id="JBELOE010000211">
    <property type="protein sequence ID" value="MER2492434.1"/>
    <property type="molecule type" value="Genomic_DNA"/>
</dbReference>
<dbReference type="InterPro" id="IPR043128">
    <property type="entry name" value="Rev_trsase/Diguanyl_cyclase"/>
</dbReference>
<dbReference type="SMART" id="SM00267">
    <property type="entry name" value="GGDEF"/>
    <property type="match status" value="1"/>
</dbReference>
<dbReference type="SUPFAM" id="SSF55073">
    <property type="entry name" value="Nucleotide cyclase"/>
    <property type="match status" value="1"/>
</dbReference>
<dbReference type="RefSeq" id="WP_350401952.1">
    <property type="nucleotide sequence ID" value="NZ_JBELOE010000211.1"/>
</dbReference>
<dbReference type="Pfam" id="PF00072">
    <property type="entry name" value="Response_reg"/>
    <property type="match status" value="1"/>
</dbReference>
<accession>A0ABV1RHT0</accession>
<dbReference type="InterPro" id="IPR011006">
    <property type="entry name" value="CheY-like_superfamily"/>
</dbReference>
<feature type="domain" description="Response regulatory" evidence="4">
    <location>
        <begin position="8"/>
        <end position="124"/>
    </location>
</feature>
<keyword evidence="6" id="KW-0808">Transferase</keyword>
<organism evidence="6 7">
    <name type="scientific">Catenovulum sediminis</name>
    <dbReference type="NCBI Taxonomy" id="1740262"/>
    <lineage>
        <taxon>Bacteria</taxon>
        <taxon>Pseudomonadati</taxon>
        <taxon>Pseudomonadota</taxon>
        <taxon>Gammaproteobacteria</taxon>
        <taxon>Alteromonadales</taxon>
        <taxon>Alteromonadaceae</taxon>
        <taxon>Catenovulum</taxon>
    </lineage>
</organism>
<dbReference type="SMART" id="SM00448">
    <property type="entry name" value="REC"/>
    <property type="match status" value="1"/>
</dbReference>
<name>A0ABV1RHT0_9ALTE</name>
<dbReference type="InterPro" id="IPR000160">
    <property type="entry name" value="GGDEF_dom"/>
</dbReference>
<keyword evidence="3" id="KW-0597">Phosphoprotein</keyword>
<dbReference type="PROSITE" id="PS50887">
    <property type="entry name" value="GGDEF"/>
    <property type="match status" value="1"/>
</dbReference>
<evidence type="ECO:0000313" key="6">
    <source>
        <dbReference type="EMBL" id="MER2492434.1"/>
    </source>
</evidence>
<dbReference type="NCBIfam" id="TIGR00254">
    <property type="entry name" value="GGDEF"/>
    <property type="match status" value="1"/>
</dbReference>
<dbReference type="InterPro" id="IPR029787">
    <property type="entry name" value="Nucleotide_cyclase"/>
</dbReference>
<dbReference type="Gene3D" id="3.40.50.2300">
    <property type="match status" value="1"/>
</dbReference>